<evidence type="ECO:0000313" key="3">
    <source>
        <dbReference type="Proteomes" id="UP000267029"/>
    </source>
</evidence>
<feature type="compositionally biased region" description="Polar residues" evidence="1">
    <location>
        <begin position="320"/>
        <end position="344"/>
    </location>
</feature>
<dbReference type="OrthoDB" id="6255404at2759"/>
<evidence type="ECO:0008006" key="4">
    <source>
        <dbReference type="Google" id="ProtNLM"/>
    </source>
</evidence>
<accession>A0A0R3U1M8</accession>
<organism evidence="2 3">
    <name type="scientific">Mesocestoides corti</name>
    <name type="common">Flatworm</name>
    <dbReference type="NCBI Taxonomy" id="53468"/>
    <lineage>
        <taxon>Eukaryota</taxon>
        <taxon>Metazoa</taxon>
        <taxon>Spiralia</taxon>
        <taxon>Lophotrochozoa</taxon>
        <taxon>Platyhelminthes</taxon>
        <taxon>Cestoda</taxon>
        <taxon>Eucestoda</taxon>
        <taxon>Cyclophyllidea</taxon>
        <taxon>Mesocestoididae</taxon>
        <taxon>Mesocestoides</taxon>
    </lineage>
</organism>
<reference evidence="2 3" key="1">
    <citation type="submission" date="2018-10" db="EMBL/GenBank/DDBJ databases">
        <authorList>
            <consortium name="Pathogen Informatics"/>
        </authorList>
    </citation>
    <scope>NUCLEOTIDE SEQUENCE [LARGE SCALE GENOMIC DNA]</scope>
</reference>
<feature type="region of interest" description="Disordered" evidence="1">
    <location>
        <begin position="296"/>
        <end position="360"/>
    </location>
</feature>
<evidence type="ECO:0000256" key="1">
    <source>
        <dbReference type="SAM" id="MobiDB-lite"/>
    </source>
</evidence>
<protein>
    <recommendedName>
        <fullName evidence="4">Death domain-containing protein</fullName>
    </recommendedName>
</protein>
<feature type="region of interest" description="Disordered" evidence="1">
    <location>
        <begin position="576"/>
        <end position="666"/>
    </location>
</feature>
<sequence length="720" mass="81927">MAQKSCSRCKGRQLWPQSLDSLYQTAQNACTGIQASLDSVRSPCDAVNIEQSEEMCEVLDSISYLDGNIKISTLSDLQCESLAEDLGFDRSDSTKVDIIKSLRDLDRLRSNVAAFFEILEKRLSSALDHGIYIFCASLIEVAREHVDEVVEYENFIVKQRVDLVQAVAQIKQQRKEWDGFTQDMHAMIQNAASLGLCLEDVQSQWQRIKEKTLEWIQRDRDYPAHLNSRINQNRDAIPQLQRDIQLIGEAEQRKIEDRRRFCVQMEALQKRRRELCKSLAHVRRAKRFSTSKLAAFNSDSSQKEGPECCEGESTVRKTDGGQNSTNKSSGTTNCENTQSNSKSQDGQKEYHRRMEAKLDKQQNEIRSALRDVEKRIANLQEAIDHADGQVDSAGKQVAMIKAEISRIERISADCREILQQRGKIQTFLQLQKGKINKSTRGGTPFDEACKCVARKVQRDWPRLYTHLPMHPPRSREQRQADISGLLGFHRMNVVLPRNRSAAEEAAAALAKWRLLSRRDVDVGGLATALERAGWPVWADEVRTKWWTDLDAAVAPVSASSDEEAASVADAGDFEDELKEDHLSQESAKYKEEEEEEKKKEEEEETSLPGRGNESEGSEEVRIEPDYDDEKHTSRRQGQSSRSSSEEEERSSRSARLDDETSSEYRIEYSSDKTNEIHRRTEDVLLKCLLLTLIVAGAKNSLPLQQIQPVRITPAKLQWSH</sequence>
<evidence type="ECO:0000313" key="2">
    <source>
        <dbReference type="EMBL" id="VDD74280.1"/>
    </source>
</evidence>
<name>A0A0R3U1M8_MESCO</name>
<dbReference type="EMBL" id="UXSR01000022">
    <property type="protein sequence ID" value="VDD74280.1"/>
    <property type="molecule type" value="Genomic_DNA"/>
</dbReference>
<proteinExistence type="predicted"/>
<feature type="compositionally biased region" description="Basic and acidic residues" evidence="1">
    <location>
        <begin position="345"/>
        <end position="360"/>
    </location>
</feature>
<keyword evidence="3" id="KW-1185">Reference proteome</keyword>
<dbReference type="AlphaFoldDB" id="A0A0R3U1M8"/>
<feature type="compositionally biased region" description="Basic and acidic residues" evidence="1">
    <location>
        <begin position="578"/>
        <end position="600"/>
    </location>
</feature>
<feature type="compositionally biased region" description="Basic and acidic residues" evidence="1">
    <location>
        <begin position="649"/>
        <end position="666"/>
    </location>
</feature>
<dbReference type="Proteomes" id="UP000267029">
    <property type="component" value="Unassembled WGS sequence"/>
</dbReference>
<gene>
    <name evidence="2" type="ORF">MCOS_LOCUS283</name>
</gene>
<feature type="compositionally biased region" description="Basic and acidic residues" evidence="1">
    <location>
        <begin position="618"/>
        <end position="631"/>
    </location>
</feature>